<evidence type="ECO:0000313" key="1">
    <source>
        <dbReference type="EMBL" id="RST70954.1"/>
    </source>
</evidence>
<sequence>MNLEQDVKVISYHLVKNGVKLYVTNEEKKEINTFFDENKLEVINKDDYQYNTNKFVESNDMKLFLATGMLYNKLKDQPGIPEDYQYCKDEREETKCSQKSIAKIVNYCSDLVDYKSEKVNQINTSIIETLKSSGYQKEQVEESIKHCNDVKYDELICSPLFEGAANEYFDSIQSLGLLC</sequence>
<proteinExistence type="predicted"/>
<organism evidence="1 2">
    <name type="scientific">Candidatus Aquarickettsia rohweri</name>
    <dbReference type="NCBI Taxonomy" id="2602574"/>
    <lineage>
        <taxon>Bacteria</taxon>
        <taxon>Pseudomonadati</taxon>
        <taxon>Pseudomonadota</taxon>
        <taxon>Alphaproteobacteria</taxon>
        <taxon>Rickettsiales</taxon>
        <taxon>Candidatus Midichloriaceae</taxon>
        <taxon>Candidatus Aquarickettsia</taxon>
    </lineage>
</organism>
<gene>
    <name evidence="1" type="ORF">EIC27_01270</name>
</gene>
<reference evidence="2" key="1">
    <citation type="submission" date="2018-11" db="EMBL/GenBank/DDBJ databases">
        <title>Phylogenetic, genomic, and biogeographic characterization of a novel and ubiquitous marine invertebrate-associated Rickettsiales parasite, Candidatus Marinoinvertebrata rohwerii, gen. nov., sp. nov.</title>
        <authorList>
            <person name="Klinges J.G."/>
            <person name="Rosales S.M."/>
            <person name="Mcminds R."/>
            <person name="Shaver E.C."/>
            <person name="Shantz A."/>
            <person name="Peters E.C."/>
            <person name="Burkepile D.E."/>
            <person name="Silliman B.R."/>
            <person name="Vega Thurber R.L."/>
        </authorList>
    </citation>
    <scope>NUCLEOTIDE SEQUENCE [LARGE SCALE GENOMIC DNA]</scope>
    <source>
        <strain evidence="2">a_cerv_44</strain>
    </source>
</reference>
<dbReference type="AlphaFoldDB" id="A0A3R9XZ39"/>
<evidence type="ECO:0000313" key="2">
    <source>
        <dbReference type="Proteomes" id="UP000279470"/>
    </source>
</evidence>
<keyword evidence="2" id="KW-1185">Reference proteome</keyword>
<accession>A0A3R9XZ39</accession>
<dbReference type="EMBL" id="RXFM01000010">
    <property type="protein sequence ID" value="RST70954.1"/>
    <property type="molecule type" value="Genomic_DNA"/>
</dbReference>
<name>A0A3R9XZ39_9RICK</name>
<comment type="caution">
    <text evidence="1">The sequence shown here is derived from an EMBL/GenBank/DDBJ whole genome shotgun (WGS) entry which is preliminary data.</text>
</comment>
<dbReference type="Proteomes" id="UP000279470">
    <property type="component" value="Unassembled WGS sequence"/>
</dbReference>
<dbReference type="RefSeq" id="WP_126044352.1">
    <property type="nucleotide sequence ID" value="NZ_RXFM01000010.1"/>
</dbReference>
<protein>
    <submittedName>
        <fullName evidence="1">Uncharacterized protein</fullName>
    </submittedName>
</protein>